<keyword evidence="9" id="KW-0998">Cell outer membrane</keyword>
<evidence type="ECO:0000256" key="6">
    <source>
        <dbReference type="ARBA" id="ARBA00023065"/>
    </source>
</evidence>
<dbReference type="OrthoDB" id="9805336at2"/>
<keyword evidence="5 11" id="KW-0732">Signal</keyword>
<dbReference type="PANTHER" id="PTHR30329">
    <property type="entry name" value="STATOR ELEMENT OF FLAGELLAR MOTOR COMPLEX"/>
    <property type="match status" value="1"/>
</dbReference>
<accession>A0A2T1N6T3</accession>
<dbReference type="SUPFAM" id="SSF56925">
    <property type="entry name" value="OMPA-like"/>
    <property type="match status" value="1"/>
</dbReference>
<evidence type="ECO:0000256" key="5">
    <source>
        <dbReference type="ARBA" id="ARBA00022729"/>
    </source>
</evidence>
<dbReference type="GO" id="GO:0015288">
    <property type="term" value="F:porin activity"/>
    <property type="evidence" value="ECO:0007669"/>
    <property type="project" value="UniProtKB-KW"/>
</dbReference>
<proteinExistence type="predicted"/>
<dbReference type="Pfam" id="PF00691">
    <property type="entry name" value="OmpA"/>
    <property type="match status" value="1"/>
</dbReference>
<feature type="chain" id="PRO_5015437328" evidence="11">
    <location>
        <begin position="23"/>
        <end position="477"/>
    </location>
</feature>
<gene>
    <name evidence="13" type="ORF">C7H61_14335</name>
</gene>
<dbReference type="PRINTS" id="PR01021">
    <property type="entry name" value="OMPADOMAIN"/>
</dbReference>
<dbReference type="SUPFAM" id="SSF103088">
    <property type="entry name" value="OmpA-like"/>
    <property type="match status" value="1"/>
</dbReference>
<dbReference type="PANTHER" id="PTHR30329:SF21">
    <property type="entry name" value="LIPOPROTEIN YIAD-RELATED"/>
    <property type="match status" value="1"/>
</dbReference>
<keyword evidence="7" id="KW-0626">Porin</keyword>
<reference evidence="13 14" key="1">
    <citation type="submission" date="2018-03" db="EMBL/GenBank/DDBJ databases">
        <title>Mesoflavibacter sp. HG37 and Mesoflavibacter sp. HG96 sp.nov., two marine bacteria isolated from seawater of Western Pacific Ocean.</title>
        <authorList>
            <person name="Cheng H."/>
            <person name="Wu Y.-H."/>
            <person name="Guo L.-L."/>
            <person name="Xu X.-W."/>
        </authorList>
    </citation>
    <scope>NUCLEOTIDE SEQUENCE [LARGE SCALE GENOMIC DNA]</scope>
    <source>
        <strain evidence="13 14">KCTC 42117</strain>
    </source>
</reference>
<evidence type="ECO:0000256" key="7">
    <source>
        <dbReference type="ARBA" id="ARBA00023114"/>
    </source>
</evidence>
<evidence type="ECO:0000256" key="9">
    <source>
        <dbReference type="ARBA" id="ARBA00023237"/>
    </source>
</evidence>
<evidence type="ECO:0000256" key="2">
    <source>
        <dbReference type="ARBA" id="ARBA00022448"/>
    </source>
</evidence>
<keyword evidence="8 10" id="KW-0472">Membrane</keyword>
<organism evidence="13 14">
    <name type="scientific">Mesoflavibacter zeaxanthinifaciens subsp. sabulilitoris</name>
    <dbReference type="NCBI Taxonomy" id="1520893"/>
    <lineage>
        <taxon>Bacteria</taxon>
        <taxon>Pseudomonadati</taxon>
        <taxon>Bacteroidota</taxon>
        <taxon>Flavobacteriia</taxon>
        <taxon>Flavobacteriales</taxon>
        <taxon>Flavobacteriaceae</taxon>
        <taxon>Mesoflavibacter</taxon>
    </lineage>
</organism>
<evidence type="ECO:0000259" key="12">
    <source>
        <dbReference type="PROSITE" id="PS51123"/>
    </source>
</evidence>
<dbReference type="Pfam" id="PF02412">
    <property type="entry name" value="TSP_3"/>
    <property type="match status" value="5"/>
</dbReference>
<evidence type="ECO:0000256" key="4">
    <source>
        <dbReference type="ARBA" id="ARBA00022692"/>
    </source>
</evidence>
<dbReference type="GO" id="GO:0006811">
    <property type="term" value="P:monoatomic ion transport"/>
    <property type="evidence" value="ECO:0007669"/>
    <property type="project" value="UniProtKB-KW"/>
</dbReference>
<dbReference type="Gene3D" id="4.10.1080.10">
    <property type="entry name" value="TSP type-3 repeat"/>
    <property type="match status" value="1"/>
</dbReference>
<evidence type="ECO:0000313" key="13">
    <source>
        <dbReference type="EMBL" id="PSG87273.1"/>
    </source>
</evidence>
<feature type="signal peptide" evidence="11">
    <location>
        <begin position="1"/>
        <end position="22"/>
    </location>
</feature>
<keyword evidence="6" id="KW-0406">Ion transport</keyword>
<dbReference type="InterPro" id="IPR003367">
    <property type="entry name" value="Thrombospondin_3-like_rpt"/>
</dbReference>
<dbReference type="CDD" id="cd07185">
    <property type="entry name" value="OmpA_C-like"/>
    <property type="match status" value="1"/>
</dbReference>
<dbReference type="EMBL" id="PXOT01000027">
    <property type="protein sequence ID" value="PSG87273.1"/>
    <property type="molecule type" value="Genomic_DNA"/>
</dbReference>
<dbReference type="AlphaFoldDB" id="A0A2T1N6T3"/>
<evidence type="ECO:0000256" key="11">
    <source>
        <dbReference type="SAM" id="SignalP"/>
    </source>
</evidence>
<dbReference type="SUPFAM" id="SSF103647">
    <property type="entry name" value="TSP type-3 repeat"/>
    <property type="match status" value="1"/>
</dbReference>
<dbReference type="InterPro" id="IPR006664">
    <property type="entry name" value="OMP_bac"/>
</dbReference>
<protein>
    <submittedName>
        <fullName evidence="13">Cell envelope biogenesis protein OmpA</fullName>
    </submittedName>
</protein>
<evidence type="ECO:0000256" key="8">
    <source>
        <dbReference type="ARBA" id="ARBA00023136"/>
    </source>
</evidence>
<keyword evidence="14" id="KW-1185">Reference proteome</keyword>
<dbReference type="GO" id="GO:0046930">
    <property type="term" value="C:pore complex"/>
    <property type="evidence" value="ECO:0007669"/>
    <property type="project" value="UniProtKB-KW"/>
</dbReference>
<dbReference type="Gene3D" id="3.30.1330.60">
    <property type="entry name" value="OmpA-like domain"/>
    <property type="match status" value="1"/>
</dbReference>
<keyword evidence="4" id="KW-0812">Transmembrane</keyword>
<evidence type="ECO:0000256" key="3">
    <source>
        <dbReference type="ARBA" id="ARBA00022452"/>
    </source>
</evidence>
<comment type="subcellular location">
    <subcellularLocation>
        <location evidence="1">Cell outer membrane</location>
        <topology evidence="1">Multi-pass membrane protein</topology>
    </subcellularLocation>
</comment>
<dbReference type="PROSITE" id="PS51123">
    <property type="entry name" value="OMPA_2"/>
    <property type="match status" value="1"/>
</dbReference>
<name>A0A2T1N6T3_9FLAO</name>
<dbReference type="InterPro" id="IPR036737">
    <property type="entry name" value="OmpA-like_sf"/>
</dbReference>
<sequence length="477" mass="51160">MKNLSRLMFTMLLVTTMGNVMAQDQNNPWAINFGVNAVDVFPVGEDAPQGGYFDEFFNVGDHWSILPSLSTISVSKYVGDNFSVQVGGSVNQIKKWGSDATSPSLEVDDLAYYAVDGNVRYHFANLINSKKIDPAIGIGGGYTWIEEGPYNTFSTAAGTNNTVGAGTVNASLGLTYWFSENIGLFVESKYKHSFEDYLTKHFQHSAGVAVRFGGTDTDGDGVYDKDDACPEVFGLEAFNGCPDADGDGIEDSKDACPNEAGLAEFNGCPDTDGDGIADNKDNCPEVAGLKSLAGCPDADGDGVTDADDKCPNEAGPKANNGCPWPDTDGDGVTDNVDKCPNEAGTVANDGCPEIVEPTQEVMEQLNSYAKTILFDTGKSSFKKQSYSVLQSITAILKEYPESNFTIEGHTDSVGSKTLNQKLSDARANAVMAYLIENGIDSERLRAFGFGEDYPIDTNATAAGRRNNRRVEVKLKKD</sequence>
<feature type="domain" description="OmpA-like" evidence="12">
    <location>
        <begin position="361"/>
        <end position="477"/>
    </location>
</feature>
<dbReference type="InterPro" id="IPR028974">
    <property type="entry name" value="TSP_type-3_rpt"/>
</dbReference>
<evidence type="ECO:0000256" key="1">
    <source>
        <dbReference type="ARBA" id="ARBA00004571"/>
    </source>
</evidence>
<keyword evidence="3" id="KW-1134">Transmembrane beta strand</keyword>
<dbReference type="GO" id="GO:0009279">
    <property type="term" value="C:cell outer membrane"/>
    <property type="evidence" value="ECO:0007669"/>
    <property type="project" value="UniProtKB-SubCell"/>
</dbReference>
<keyword evidence="2" id="KW-0813">Transport</keyword>
<comment type="caution">
    <text evidence="13">The sequence shown here is derived from an EMBL/GenBank/DDBJ whole genome shotgun (WGS) entry which is preliminary data.</text>
</comment>
<dbReference type="GO" id="GO:0005509">
    <property type="term" value="F:calcium ion binding"/>
    <property type="evidence" value="ECO:0007669"/>
    <property type="project" value="InterPro"/>
</dbReference>
<dbReference type="InterPro" id="IPR050330">
    <property type="entry name" value="Bact_OuterMem_StrucFunc"/>
</dbReference>
<dbReference type="InterPro" id="IPR006665">
    <property type="entry name" value="OmpA-like"/>
</dbReference>
<dbReference type="InterPro" id="IPR011250">
    <property type="entry name" value="OMP/PagP_B-barrel"/>
</dbReference>
<dbReference type="RefSeq" id="WP_106680919.1">
    <property type="nucleotide sequence ID" value="NZ_JACHWV010000002.1"/>
</dbReference>
<dbReference type="Proteomes" id="UP000238430">
    <property type="component" value="Unassembled WGS sequence"/>
</dbReference>
<evidence type="ECO:0000256" key="10">
    <source>
        <dbReference type="PROSITE-ProRule" id="PRU00473"/>
    </source>
</evidence>
<dbReference type="GO" id="GO:0007155">
    <property type="term" value="P:cell adhesion"/>
    <property type="evidence" value="ECO:0007669"/>
    <property type="project" value="InterPro"/>
</dbReference>
<evidence type="ECO:0000313" key="14">
    <source>
        <dbReference type="Proteomes" id="UP000238430"/>
    </source>
</evidence>